<evidence type="ECO:0000256" key="16">
    <source>
        <dbReference type="SAM" id="Phobius"/>
    </source>
</evidence>
<evidence type="ECO:0000256" key="6">
    <source>
        <dbReference type="ARBA" id="ARBA00022485"/>
    </source>
</evidence>
<dbReference type="Gene3D" id="3.30.565.10">
    <property type="entry name" value="Histidine kinase-like ATPase, C-terminal domain"/>
    <property type="match status" value="1"/>
</dbReference>
<evidence type="ECO:0000256" key="10">
    <source>
        <dbReference type="ARBA" id="ARBA00022777"/>
    </source>
</evidence>
<accession>A0A4S8HA99</accession>
<evidence type="ECO:0000256" key="13">
    <source>
        <dbReference type="ARBA" id="ARBA00023014"/>
    </source>
</evidence>
<evidence type="ECO:0000256" key="8">
    <source>
        <dbReference type="ARBA" id="ARBA00022679"/>
    </source>
</evidence>
<name>A0A4S8HA99_9BACT</name>
<sequence length="262" mass="29467">MAKNSDTVIQTIIIICCFFTLVAGFLVSFVLYFSKRKNKFYQEKKEMEALFAHELLKMQFETREEALNQMGEELHDHIGQLLSSTKMLLGITERTLPQPPETLHTAQETLAQAIQDIRALSRSLNREWLDQFDLIENLEIEAARINAGQITRVTLHFSSRELSPDANTQIILFRIIQEALQNIIRHAEASQVSIEINTGAELQIHITDNGKGFNTASATGSGAGLLNIRRRAQLLGGSVQFISSPQQGCQVIITLPHQKKQL</sequence>
<comment type="caution">
    <text evidence="18">The sequence shown here is derived from an EMBL/GenBank/DDBJ whole genome shotgun (WGS) entry which is preliminary data.</text>
</comment>
<dbReference type="PRINTS" id="PR00344">
    <property type="entry name" value="BCTRLSENSOR"/>
</dbReference>
<evidence type="ECO:0000256" key="1">
    <source>
        <dbReference type="ARBA" id="ARBA00000085"/>
    </source>
</evidence>
<dbReference type="OrthoDB" id="5401121at2"/>
<dbReference type="InterPro" id="IPR011712">
    <property type="entry name" value="Sig_transdc_His_kin_sub3_dim/P"/>
</dbReference>
<comment type="subcellular location">
    <subcellularLocation>
        <location evidence="3">Cytoplasm</location>
    </subcellularLocation>
</comment>
<dbReference type="Gene3D" id="1.20.5.1930">
    <property type="match status" value="1"/>
</dbReference>
<dbReference type="EMBL" id="STFF01000014">
    <property type="protein sequence ID" value="THU31101.1"/>
    <property type="molecule type" value="Genomic_DNA"/>
</dbReference>
<dbReference type="RefSeq" id="WP_136580647.1">
    <property type="nucleotide sequence ID" value="NZ_STFF01000014.1"/>
</dbReference>
<comment type="catalytic activity">
    <reaction evidence="1">
        <text>ATP + protein L-histidine = ADP + protein N-phospho-L-histidine.</text>
        <dbReference type="EC" id="2.7.13.3"/>
    </reaction>
</comment>
<dbReference type="InterPro" id="IPR003594">
    <property type="entry name" value="HATPase_dom"/>
</dbReference>
<comment type="cofactor">
    <cofactor evidence="2">
        <name>[4Fe-4S] cluster</name>
        <dbReference type="ChEBI" id="CHEBI:49883"/>
    </cofactor>
</comment>
<keyword evidence="10 18" id="KW-0418">Kinase</keyword>
<evidence type="ECO:0000256" key="11">
    <source>
        <dbReference type="ARBA" id="ARBA00023004"/>
    </source>
</evidence>
<evidence type="ECO:0000313" key="19">
    <source>
        <dbReference type="Proteomes" id="UP000306918"/>
    </source>
</evidence>
<dbReference type="Pfam" id="PF02518">
    <property type="entry name" value="HATPase_c"/>
    <property type="match status" value="1"/>
</dbReference>
<keyword evidence="11" id="KW-0408">Iron</keyword>
<dbReference type="InterPro" id="IPR036890">
    <property type="entry name" value="HATPase_C_sf"/>
</dbReference>
<feature type="transmembrane region" description="Helical" evidence="16">
    <location>
        <begin position="12"/>
        <end position="34"/>
    </location>
</feature>
<evidence type="ECO:0000256" key="2">
    <source>
        <dbReference type="ARBA" id="ARBA00001966"/>
    </source>
</evidence>
<dbReference type="GO" id="GO:0005737">
    <property type="term" value="C:cytoplasm"/>
    <property type="evidence" value="ECO:0007669"/>
    <property type="project" value="UniProtKB-SubCell"/>
</dbReference>
<protein>
    <recommendedName>
        <fullName evidence="5">Oxygen sensor histidine kinase NreB</fullName>
        <ecNumber evidence="4">2.7.13.3</ecNumber>
    </recommendedName>
    <alternativeName>
        <fullName evidence="15">Nitrogen regulation protein B</fullName>
    </alternativeName>
</protein>
<dbReference type="SMART" id="SM00387">
    <property type="entry name" value="HATPase_c"/>
    <property type="match status" value="1"/>
</dbReference>
<keyword evidence="7" id="KW-0963">Cytoplasm</keyword>
<keyword evidence="6" id="KW-0004">4Fe-4S</keyword>
<dbReference type="GO" id="GO:0046872">
    <property type="term" value="F:metal ion binding"/>
    <property type="evidence" value="ECO:0007669"/>
    <property type="project" value="UniProtKB-KW"/>
</dbReference>
<proteinExistence type="predicted"/>
<evidence type="ECO:0000313" key="18">
    <source>
        <dbReference type="EMBL" id="THU31101.1"/>
    </source>
</evidence>
<dbReference type="Proteomes" id="UP000306918">
    <property type="component" value="Unassembled WGS sequence"/>
</dbReference>
<keyword evidence="9" id="KW-0479">Metal-binding</keyword>
<dbReference type="InterPro" id="IPR050482">
    <property type="entry name" value="Sensor_HK_TwoCompSys"/>
</dbReference>
<reference evidence="18 19" key="1">
    <citation type="submission" date="2019-04" db="EMBL/GenBank/DDBJ databases">
        <title>Niastella caeni sp. nov., isolated from activated sludge.</title>
        <authorList>
            <person name="Sheng M."/>
        </authorList>
    </citation>
    <scope>NUCLEOTIDE SEQUENCE [LARGE SCALE GENOMIC DNA]</scope>
    <source>
        <strain evidence="18 19">HX-2-15</strain>
    </source>
</reference>
<feature type="domain" description="Histidine kinase" evidence="17">
    <location>
        <begin position="69"/>
        <end position="259"/>
    </location>
</feature>
<dbReference type="GO" id="GO:0016020">
    <property type="term" value="C:membrane"/>
    <property type="evidence" value="ECO:0007669"/>
    <property type="project" value="InterPro"/>
</dbReference>
<evidence type="ECO:0000256" key="4">
    <source>
        <dbReference type="ARBA" id="ARBA00012438"/>
    </source>
</evidence>
<dbReference type="Pfam" id="PF07730">
    <property type="entry name" value="HisKA_3"/>
    <property type="match status" value="1"/>
</dbReference>
<evidence type="ECO:0000256" key="7">
    <source>
        <dbReference type="ARBA" id="ARBA00022490"/>
    </source>
</evidence>
<dbReference type="SUPFAM" id="SSF55874">
    <property type="entry name" value="ATPase domain of HSP90 chaperone/DNA topoisomerase II/histidine kinase"/>
    <property type="match status" value="1"/>
</dbReference>
<evidence type="ECO:0000256" key="15">
    <source>
        <dbReference type="ARBA" id="ARBA00030800"/>
    </source>
</evidence>
<evidence type="ECO:0000256" key="3">
    <source>
        <dbReference type="ARBA" id="ARBA00004496"/>
    </source>
</evidence>
<dbReference type="AlphaFoldDB" id="A0A4S8HA99"/>
<evidence type="ECO:0000256" key="14">
    <source>
        <dbReference type="ARBA" id="ARBA00024827"/>
    </source>
</evidence>
<organism evidence="18 19">
    <name type="scientific">Niastella caeni</name>
    <dbReference type="NCBI Taxonomy" id="2569763"/>
    <lineage>
        <taxon>Bacteria</taxon>
        <taxon>Pseudomonadati</taxon>
        <taxon>Bacteroidota</taxon>
        <taxon>Chitinophagia</taxon>
        <taxon>Chitinophagales</taxon>
        <taxon>Chitinophagaceae</taxon>
        <taxon>Niastella</taxon>
    </lineage>
</organism>
<dbReference type="PROSITE" id="PS50109">
    <property type="entry name" value="HIS_KIN"/>
    <property type="match status" value="1"/>
</dbReference>
<dbReference type="InterPro" id="IPR004358">
    <property type="entry name" value="Sig_transdc_His_kin-like_C"/>
</dbReference>
<keyword evidence="19" id="KW-1185">Reference proteome</keyword>
<keyword evidence="16" id="KW-0812">Transmembrane</keyword>
<keyword evidence="12" id="KW-0902">Two-component regulatory system</keyword>
<keyword evidence="16" id="KW-0472">Membrane</keyword>
<evidence type="ECO:0000256" key="12">
    <source>
        <dbReference type="ARBA" id="ARBA00023012"/>
    </source>
</evidence>
<dbReference type="CDD" id="cd16917">
    <property type="entry name" value="HATPase_UhpB-NarQ-NarX-like"/>
    <property type="match status" value="1"/>
</dbReference>
<evidence type="ECO:0000259" key="17">
    <source>
        <dbReference type="PROSITE" id="PS50109"/>
    </source>
</evidence>
<keyword evidence="16" id="KW-1133">Transmembrane helix</keyword>
<dbReference type="EC" id="2.7.13.3" evidence="4"/>
<evidence type="ECO:0000256" key="5">
    <source>
        <dbReference type="ARBA" id="ARBA00017322"/>
    </source>
</evidence>
<keyword evidence="8" id="KW-0808">Transferase</keyword>
<dbReference type="PANTHER" id="PTHR24421">
    <property type="entry name" value="NITRATE/NITRITE SENSOR PROTEIN NARX-RELATED"/>
    <property type="match status" value="1"/>
</dbReference>
<dbReference type="GO" id="GO:0046983">
    <property type="term" value="F:protein dimerization activity"/>
    <property type="evidence" value="ECO:0007669"/>
    <property type="project" value="InterPro"/>
</dbReference>
<dbReference type="GO" id="GO:0051539">
    <property type="term" value="F:4 iron, 4 sulfur cluster binding"/>
    <property type="evidence" value="ECO:0007669"/>
    <property type="project" value="UniProtKB-KW"/>
</dbReference>
<gene>
    <name evidence="18" type="ORF">FAM09_28880</name>
</gene>
<evidence type="ECO:0000256" key="9">
    <source>
        <dbReference type="ARBA" id="ARBA00022723"/>
    </source>
</evidence>
<dbReference type="GO" id="GO:0000155">
    <property type="term" value="F:phosphorelay sensor kinase activity"/>
    <property type="evidence" value="ECO:0007669"/>
    <property type="project" value="InterPro"/>
</dbReference>
<comment type="function">
    <text evidence="14">Member of the two-component regulatory system NreB/NreC involved in the control of dissimilatory nitrate/nitrite reduction in response to oxygen. NreB functions as a direct oxygen sensor histidine kinase which is autophosphorylated, in the absence of oxygen, probably at the conserved histidine residue, and transfers its phosphate group probably to a conserved aspartate residue of NreC. NreB/NreC activates the expression of the nitrate (narGHJI) and nitrite (nir) reductase operons, as well as the putative nitrate transporter gene narT.</text>
</comment>
<keyword evidence="13" id="KW-0411">Iron-sulfur</keyword>
<dbReference type="InterPro" id="IPR005467">
    <property type="entry name" value="His_kinase_dom"/>
</dbReference>